<feature type="transmembrane region" description="Helical" evidence="2">
    <location>
        <begin position="378"/>
        <end position="395"/>
    </location>
</feature>
<feature type="transmembrane region" description="Helical" evidence="2">
    <location>
        <begin position="279"/>
        <end position="299"/>
    </location>
</feature>
<feature type="transmembrane region" description="Helical" evidence="2">
    <location>
        <begin position="319"/>
        <end position="336"/>
    </location>
</feature>
<keyword evidence="2" id="KW-0472">Membrane</keyword>
<dbReference type="RefSeq" id="WP_094984086.1">
    <property type="nucleotide sequence ID" value="NZ_NHNI01000001.1"/>
</dbReference>
<keyword evidence="5" id="KW-1185">Reference proteome</keyword>
<evidence type="ECO:0000313" key="5">
    <source>
        <dbReference type="Proteomes" id="UP000216101"/>
    </source>
</evidence>
<evidence type="ECO:0000256" key="2">
    <source>
        <dbReference type="SAM" id="Phobius"/>
    </source>
</evidence>
<dbReference type="Proteomes" id="UP000216101">
    <property type="component" value="Unassembled WGS sequence"/>
</dbReference>
<feature type="domain" description="Acyltransferase 3" evidence="3">
    <location>
        <begin position="34"/>
        <end position="391"/>
    </location>
</feature>
<feature type="transmembrane region" description="Helical" evidence="2">
    <location>
        <begin position="83"/>
        <end position="101"/>
    </location>
</feature>
<evidence type="ECO:0000259" key="3">
    <source>
        <dbReference type="Pfam" id="PF01757"/>
    </source>
</evidence>
<protein>
    <recommendedName>
        <fullName evidence="3">Acyltransferase 3 domain-containing protein</fullName>
    </recommendedName>
</protein>
<dbReference type="InterPro" id="IPR050623">
    <property type="entry name" value="Glucan_succinyl_AcylTrfase"/>
</dbReference>
<name>A0A266Q9W3_9GAMM</name>
<feature type="transmembrane region" description="Helical" evidence="2">
    <location>
        <begin position="216"/>
        <end position="236"/>
    </location>
</feature>
<dbReference type="PANTHER" id="PTHR36927:SF3">
    <property type="entry name" value="GLUCANS BIOSYNTHESIS PROTEIN C"/>
    <property type="match status" value="1"/>
</dbReference>
<reference evidence="5" key="1">
    <citation type="submission" date="2017-05" db="EMBL/GenBank/DDBJ databases">
        <authorList>
            <person name="Barney B.M."/>
        </authorList>
    </citation>
    <scope>NUCLEOTIDE SEQUENCE [LARGE SCALE GENOMIC DNA]</scope>
    <source>
        <strain evidence="5">PSBB022</strain>
    </source>
</reference>
<dbReference type="EMBL" id="NHNI01000001">
    <property type="protein sequence ID" value="OZY86416.1"/>
    <property type="molecule type" value="Genomic_DNA"/>
</dbReference>
<proteinExistence type="predicted"/>
<keyword evidence="2" id="KW-1133">Transmembrane helix</keyword>
<accession>A0A266Q9W3</accession>
<dbReference type="GO" id="GO:0016747">
    <property type="term" value="F:acyltransferase activity, transferring groups other than amino-acyl groups"/>
    <property type="evidence" value="ECO:0007669"/>
    <property type="project" value="InterPro"/>
</dbReference>
<dbReference type="Pfam" id="PF01757">
    <property type="entry name" value="Acyl_transf_3"/>
    <property type="match status" value="1"/>
</dbReference>
<feature type="transmembrane region" description="Helical" evidence="2">
    <location>
        <begin position="38"/>
        <end position="57"/>
    </location>
</feature>
<gene>
    <name evidence="4" type="ORF">CBP51_05145</name>
</gene>
<dbReference type="AlphaFoldDB" id="A0A266Q9W3"/>
<feature type="transmembrane region" description="Helical" evidence="2">
    <location>
        <begin position="348"/>
        <end position="366"/>
    </location>
</feature>
<feature type="region of interest" description="Disordered" evidence="1">
    <location>
        <begin position="1"/>
        <end position="20"/>
    </location>
</feature>
<feature type="transmembrane region" description="Helical" evidence="2">
    <location>
        <begin position="113"/>
        <end position="133"/>
    </location>
</feature>
<dbReference type="PANTHER" id="PTHR36927">
    <property type="entry name" value="BLR4337 PROTEIN"/>
    <property type="match status" value="1"/>
</dbReference>
<organism evidence="4 5">
    <name type="scientific">Cellvibrio mixtus</name>
    <dbReference type="NCBI Taxonomy" id="39650"/>
    <lineage>
        <taxon>Bacteria</taxon>
        <taxon>Pseudomonadati</taxon>
        <taxon>Pseudomonadota</taxon>
        <taxon>Gammaproteobacteria</taxon>
        <taxon>Cellvibrionales</taxon>
        <taxon>Cellvibrionaceae</taxon>
        <taxon>Cellvibrio</taxon>
    </lineage>
</organism>
<feature type="transmembrane region" description="Helical" evidence="2">
    <location>
        <begin position="177"/>
        <end position="195"/>
    </location>
</feature>
<evidence type="ECO:0000256" key="1">
    <source>
        <dbReference type="SAM" id="MobiDB-lite"/>
    </source>
</evidence>
<sequence length="410" mass="47582">MTQAHSVLTAHQPDSHSPLPRPYTQAEFHRQRLVELDWLRVLVFGLLIFYHTGMLYAEGWDYHYKSTYTSKLLTNIMLWSNQWRMSLLFLISGAAISFLIAKQPWGQFIRKRIPLLLLPLLFGILVVVVPQVYVEANSKGLINITDYWHFWYIYLDQTSAEFAPHKTLGQLHLTWNHLWFLPYILAYTLILWALYPLITSRACAPVWQWLSSKCTLSLIVLVPVVLFHGIGWWLYSKYPTTHNFVEDWYNHARSLLCFVLGFALVRMPQVWSQFASIRWHLLPIALLTYAYTLFAFNGGSLGDNRIAQEINGFIWSANGWLWILTIIAWAQHWFTFSNPLLKYLNSGVYCFYILHQTLIIVIAYFVAPHKVGPVLEPLLIISAVAIGCVVIFEVVKRLPVVPVLFGIQKK</sequence>
<evidence type="ECO:0000313" key="4">
    <source>
        <dbReference type="EMBL" id="OZY86416.1"/>
    </source>
</evidence>
<dbReference type="InterPro" id="IPR002656">
    <property type="entry name" value="Acyl_transf_3_dom"/>
</dbReference>
<keyword evidence="2" id="KW-0812">Transmembrane</keyword>
<comment type="caution">
    <text evidence="4">The sequence shown here is derived from an EMBL/GenBank/DDBJ whole genome shotgun (WGS) entry which is preliminary data.</text>
</comment>